<accession>K9W188</accession>
<keyword evidence="2" id="KW-1185">Reference proteome</keyword>
<dbReference type="STRING" id="1173022.Cri9333_2326"/>
<reference evidence="1 2" key="1">
    <citation type="submission" date="2012-06" db="EMBL/GenBank/DDBJ databases">
        <title>Finished chromosome of genome of Crinalium epipsammum PCC 9333.</title>
        <authorList>
            <consortium name="US DOE Joint Genome Institute"/>
            <person name="Gugger M."/>
            <person name="Coursin T."/>
            <person name="Rippka R."/>
            <person name="Tandeau De Marsac N."/>
            <person name="Huntemann M."/>
            <person name="Wei C.-L."/>
            <person name="Han J."/>
            <person name="Detter J.C."/>
            <person name="Han C."/>
            <person name="Tapia R."/>
            <person name="Davenport K."/>
            <person name="Daligault H."/>
            <person name="Erkkila T."/>
            <person name="Gu W."/>
            <person name="Munk A.C.C."/>
            <person name="Teshima H."/>
            <person name="Xu Y."/>
            <person name="Chain P."/>
            <person name="Chen A."/>
            <person name="Krypides N."/>
            <person name="Mavromatis K."/>
            <person name="Markowitz V."/>
            <person name="Szeto E."/>
            <person name="Ivanova N."/>
            <person name="Mikhailova N."/>
            <person name="Ovchinnikova G."/>
            <person name="Pagani I."/>
            <person name="Pati A."/>
            <person name="Goodwin L."/>
            <person name="Peters L."/>
            <person name="Pitluck S."/>
            <person name="Woyke T."/>
            <person name="Kerfeld C."/>
        </authorList>
    </citation>
    <scope>NUCLEOTIDE SEQUENCE [LARGE SCALE GENOMIC DNA]</scope>
    <source>
        <strain evidence="1 2">PCC 9333</strain>
    </source>
</reference>
<protein>
    <submittedName>
        <fullName evidence="1">Uncharacterized protein</fullName>
    </submittedName>
</protein>
<dbReference type="Proteomes" id="UP000010472">
    <property type="component" value="Chromosome"/>
</dbReference>
<name>K9W188_9CYAN</name>
<dbReference type="AlphaFoldDB" id="K9W188"/>
<proteinExistence type="predicted"/>
<evidence type="ECO:0000313" key="2">
    <source>
        <dbReference type="Proteomes" id="UP000010472"/>
    </source>
</evidence>
<dbReference type="KEGG" id="cep:Cri9333_2326"/>
<evidence type="ECO:0000313" key="1">
    <source>
        <dbReference type="EMBL" id="AFZ13195.1"/>
    </source>
</evidence>
<dbReference type="EMBL" id="CP003620">
    <property type="protein sequence ID" value="AFZ13195.1"/>
    <property type="molecule type" value="Genomic_DNA"/>
</dbReference>
<sequence length="31" mass="3840">MYIFDYWKVIVATLQIFDKDFLNKVIQFINL</sequence>
<organism evidence="1 2">
    <name type="scientific">Crinalium epipsammum PCC 9333</name>
    <dbReference type="NCBI Taxonomy" id="1173022"/>
    <lineage>
        <taxon>Bacteria</taxon>
        <taxon>Bacillati</taxon>
        <taxon>Cyanobacteriota</taxon>
        <taxon>Cyanophyceae</taxon>
        <taxon>Gomontiellales</taxon>
        <taxon>Gomontiellaceae</taxon>
        <taxon>Crinalium</taxon>
    </lineage>
</organism>
<dbReference type="HOGENOM" id="CLU_3396056_0_0_3"/>
<gene>
    <name evidence="1" type="ORF">Cri9333_2326</name>
</gene>